<keyword evidence="8" id="KW-0732">Signal</keyword>
<feature type="compositionally biased region" description="Basic residues" evidence="16">
    <location>
        <begin position="1158"/>
        <end position="1174"/>
    </location>
</feature>
<evidence type="ECO:0000256" key="5">
    <source>
        <dbReference type="ARBA" id="ARBA00022536"/>
    </source>
</evidence>
<dbReference type="AlphaFoldDB" id="A0AAD9NT54"/>
<dbReference type="FunFam" id="2.10.25.10:FF:000119">
    <property type="entry name" value="vitamin K-dependent protein S"/>
    <property type="match status" value="1"/>
</dbReference>
<evidence type="ECO:0000256" key="16">
    <source>
        <dbReference type="SAM" id="MobiDB-lite"/>
    </source>
</evidence>
<dbReference type="GO" id="GO:0016020">
    <property type="term" value="C:membrane"/>
    <property type="evidence" value="ECO:0007669"/>
    <property type="project" value="UniProtKB-SubCell"/>
</dbReference>
<feature type="region of interest" description="Disordered" evidence="16">
    <location>
        <begin position="828"/>
        <end position="897"/>
    </location>
</feature>
<dbReference type="Gene3D" id="2.10.25.10">
    <property type="entry name" value="Laminin"/>
    <property type="match status" value="8"/>
</dbReference>
<keyword evidence="14" id="KW-0325">Glycoprotein</keyword>
<keyword evidence="13" id="KW-0675">Receptor</keyword>
<dbReference type="SMART" id="SM00181">
    <property type="entry name" value="EGF"/>
    <property type="match status" value="9"/>
</dbReference>
<dbReference type="PROSITE" id="PS01186">
    <property type="entry name" value="EGF_2"/>
    <property type="match status" value="3"/>
</dbReference>
<feature type="compositionally biased region" description="Basic and acidic residues" evidence="16">
    <location>
        <begin position="380"/>
        <end position="407"/>
    </location>
</feature>
<reference evidence="18" key="1">
    <citation type="journal article" date="2023" name="Mol. Biol. Evol.">
        <title>Third-Generation Sequencing Reveals the Adaptive Role of the Epigenome in Three Deep-Sea Polychaetes.</title>
        <authorList>
            <person name="Perez M."/>
            <person name="Aroh O."/>
            <person name="Sun Y."/>
            <person name="Lan Y."/>
            <person name="Juniper S.K."/>
            <person name="Young C.R."/>
            <person name="Angers B."/>
            <person name="Qian P.Y."/>
        </authorList>
    </citation>
    <scope>NUCLEOTIDE SEQUENCE</scope>
    <source>
        <strain evidence="18">R07B-5</strain>
    </source>
</reference>
<protein>
    <recommendedName>
        <fullName evidence="17">EGF-like domain-containing protein</fullName>
    </recommendedName>
</protein>
<feature type="region of interest" description="Disordered" evidence="16">
    <location>
        <begin position="1140"/>
        <end position="1184"/>
    </location>
</feature>
<evidence type="ECO:0000313" key="19">
    <source>
        <dbReference type="Proteomes" id="UP001209878"/>
    </source>
</evidence>
<dbReference type="CDD" id="cd00054">
    <property type="entry name" value="EGF_CA"/>
    <property type="match status" value="6"/>
</dbReference>
<feature type="region of interest" description="Disordered" evidence="16">
    <location>
        <begin position="238"/>
        <end position="326"/>
    </location>
</feature>
<dbReference type="EMBL" id="JAODUO010000474">
    <property type="protein sequence ID" value="KAK2179738.1"/>
    <property type="molecule type" value="Genomic_DNA"/>
</dbReference>
<dbReference type="Proteomes" id="UP001209878">
    <property type="component" value="Unassembled WGS sequence"/>
</dbReference>
<comment type="caution">
    <text evidence="18">The sequence shown here is derived from an EMBL/GenBank/DDBJ whole genome shotgun (WGS) entry which is preliminary data.</text>
</comment>
<feature type="disulfide bond" evidence="15">
    <location>
        <begin position="1013"/>
        <end position="1022"/>
    </location>
</feature>
<feature type="region of interest" description="Disordered" evidence="16">
    <location>
        <begin position="369"/>
        <end position="414"/>
    </location>
</feature>
<dbReference type="SMART" id="SM00179">
    <property type="entry name" value="EGF_CA"/>
    <property type="match status" value="6"/>
</dbReference>
<gene>
    <name evidence="18" type="ORF">NP493_474g00039</name>
</gene>
<name>A0AAD9NT54_RIDPI</name>
<evidence type="ECO:0000256" key="7">
    <source>
        <dbReference type="ARBA" id="ARBA00022692"/>
    </source>
</evidence>
<feature type="domain" description="EGF-like" evidence="17">
    <location>
        <begin position="1065"/>
        <end position="1096"/>
    </location>
</feature>
<dbReference type="FunFam" id="2.10.25.10:FF:000009">
    <property type="entry name" value="Low-density lipoprotein receptor isoform 1"/>
    <property type="match status" value="1"/>
</dbReference>
<keyword evidence="19" id="KW-1185">Reference proteome</keyword>
<dbReference type="GO" id="GO:0005509">
    <property type="term" value="F:calcium ion binding"/>
    <property type="evidence" value="ECO:0007669"/>
    <property type="project" value="InterPro"/>
</dbReference>
<dbReference type="InterPro" id="IPR026823">
    <property type="entry name" value="cEGF"/>
</dbReference>
<evidence type="ECO:0000256" key="8">
    <source>
        <dbReference type="ARBA" id="ARBA00022729"/>
    </source>
</evidence>
<evidence type="ECO:0000256" key="11">
    <source>
        <dbReference type="ARBA" id="ARBA00023136"/>
    </source>
</evidence>
<keyword evidence="4" id="KW-0272">Extracellular matrix</keyword>
<dbReference type="InterPro" id="IPR052235">
    <property type="entry name" value="Nephronectin_domain"/>
</dbReference>
<comment type="similarity">
    <text evidence="3">Belongs to the fibulin family.</text>
</comment>
<dbReference type="Pfam" id="PF07645">
    <property type="entry name" value="EGF_CA"/>
    <property type="match status" value="3"/>
</dbReference>
<dbReference type="InterPro" id="IPR001881">
    <property type="entry name" value="EGF-like_Ca-bd_dom"/>
</dbReference>
<evidence type="ECO:0000313" key="18">
    <source>
        <dbReference type="EMBL" id="KAK2179738.1"/>
    </source>
</evidence>
<evidence type="ECO:0000256" key="1">
    <source>
        <dbReference type="ARBA" id="ARBA00004479"/>
    </source>
</evidence>
<sequence length="1184" mass="124852">MIELYTSQSVSFEDFVRRRDTPKDPNMCHPGKPNPCCEGWTRHIHGGPCNKPICDPPCLGGVCVSPNMCLCTDGSKSPSCDMYATTRMTCSEMGCSQQCYDTNDVVQCGCMRGFRLDLDGKTCQDIDECTIRNPCEQGCRNMQGRYMCYCYVGFTLMTDGRACRPIHDYSVTNCAGGKECVFPVDQGRNQHRQKPDLPVLPELPQLGSMVNAPSYSAAATKAMPSVDEAASRDWSDFQDWMDSEPYPVETDGENEPVDGGERESRGFSEVNPFGLPEGESEVDGGAPITSEALRPDSPQRSAVSPSRGVAPPPLQTPLGRKVATGNSAYGPLQAMLAFSEPEPRPERVTQVAFGKKNYRKLSARLVFDDAPSSDQTPRADVARTRGNRHETGKVDVPRTFDGRRQEPGQKVSFGNTAYGPVQARLQFTNPPQPVTSGRPYGGYQQPPMNFAQGAFPQAQPGWVQGGFPQGGVPQGGYYQQAPMSVPQYGRPAVHWPQGRPYAGGMPVYGGGGFRVTAGGQPMINPGQYSPPPAWNGQYQVFNSRTPQYPPPAQPQGGYPPQIPGGGSFQGSNGNPEGWETAALSRGGQPDGLIPSPDGPIQYFDHRGRPVDEPAVPSDVLNPPTSTEQDATAPVNPPAAFAQPNQVYQQARQPSPGYPVGACTGGACAPQQSLPAANGGPCLNDGCGLPGGGMPQLPFPGGAPCMGGGCGVGPGVPFSMGEPCLNEGCGTGGGGGGGFAQPCSSGGCGGGTTMVQETIVDHPVSPCLGSGCMQPGGFPQAGFRQGGFPQGFGGGAPMMNHPPCPAGQVWMVANTGYGSCQLMSSYQQQQIPGGCSPDPSVQCTVPGQPQPGLPQPGLPQRPGLPQPGQQPQPGQPGRRDLPLPGRVEFPRPGRAMGLPPSNGAAQANVDGAPAQIVTGNGGCVPDCANGGTCSNGTCVCRPGVTGDACQTDVNECDQLGDDYCEHSCANTFGSFQCICRPGATLNADGRTCSDITCLPDCLNGGTCTNGVCICQAGFMGTACQSDINECEMKEGLCEKHCRNTFGSYVCLCPAGSRLNEDKRTCSNSTCASECQNGGTCVKHECVCPPGFKGVACQLDINECQDAWPCSQKCENTFGSFKCSCREGLVLQADLSTCAQPKDDKSVSADRGDVSQFRQPKARKRSRRPARRRLTLRAKLPSKRDT</sequence>
<keyword evidence="5 15" id="KW-0245">EGF-like domain</keyword>
<dbReference type="PANTHER" id="PTHR24050">
    <property type="entry name" value="PA14 DOMAIN-CONTAINING PROTEIN"/>
    <property type="match status" value="1"/>
</dbReference>
<dbReference type="InterPro" id="IPR018097">
    <property type="entry name" value="EGF_Ca-bd_CS"/>
</dbReference>
<feature type="compositionally biased region" description="Basic and acidic residues" evidence="16">
    <location>
        <begin position="1140"/>
        <end position="1151"/>
    </location>
</feature>
<comment type="subcellular location">
    <subcellularLocation>
        <location evidence="1">Membrane</location>
        <topology evidence="1">Single-pass type I membrane protein</topology>
    </subcellularLocation>
    <subcellularLocation>
        <location evidence="2">Secreted</location>
        <location evidence="2">Extracellular space</location>
        <location evidence="2">Extracellular matrix</location>
    </subcellularLocation>
</comment>
<keyword evidence="10" id="KW-1133">Transmembrane helix</keyword>
<evidence type="ECO:0000256" key="6">
    <source>
        <dbReference type="ARBA" id="ARBA00022583"/>
    </source>
</evidence>
<dbReference type="PROSITE" id="PS01187">
    <property type="entry name" value="EGF_CA"/>
    <property type="match status" value="3"/>
</dbReference>
<dbReference type="InterPro" id="IPR009030">
    <property type="entry name" value="Growth_fac_rcpt_cys_sf"/>
</dbReference>
<keyword evidence="12 15" id="KW-1015">Disulfide bond</keyword>
<evidence type="ECO:0000256" key="3">
    <source>
        <dbReference type="ARBA" id="ARBA00006127"/>
    </source>
</evidence>
<proteinExistence type="inferred from homology"/>
<comment type="caution">
    <text evidence="15">Lacks conserved residue(s) required for the propagation of feature annotation.</text>
</comment>
<keyword evidence="6" id="KW-0254">Endocytosis</keyword>
<evidence type="ECO:0000256" key="9">
    <source>
        <dbReference type="ARBA" id="ARBA00022737"/>
    </source>
</evidence>
<dbReference type="Pfam" id="PF12662">
    <property type="entry name" value="cEGF"/>
    <property type="match status" value="1"/>
</dbReference>
<evidence type="ECO:0000256" key="10">
    <source>
        <dbReference type="ARBA" id="ARBA00022989"/>
    </source>
</evidence>
<dbReference type="SUPFAM" id="SSF57184">
    <property type="entry name" value="Growth factor receptor domain"/>
    <property type="match status" value="2"/>
</dbReference>
<evidence type="ECO:0000256" key="4">
    <source>
        <dbReference type="ARBA" id="ARBA00022530"/>
    </source>
</evidence>
<evidence type="ECO:0000256" key="15">
    <source>
        <dbReference type="PROSITE-ProRule" id="PRU00076"/>
    </source>
</evidence>
<evidence type="ECO:0000256" key="13">
    <source>
        <dbReference type="ARBA" id="ARBA00023170"/>
    </source>
</evidence>
<accession>A0AAD9NT54</accession>
<dbReference type="InterPro" id="IPR049883">
    <property type="entry name" value="NOTCH1_EGF-like"/>
</dbReference>
<keyword evidence="9" id="KW-0677">Repeat</keyword>
<dbReference type="InterPro" id="IPR000742">
    <property type="entry name" value="EGF"/>
</dbReference>
<evidence type="ECO:0000256" key="14">
    <source>
        <dbReference type="ARBA" id="ARBA00023180"/>
    </source>
</evidence>
<feature type="domain" description="EGF-like" evidence="17">
    <location>
        <begin position="992"/>
        <end position="1023"/>
    </location>
</feature>
<dbReference type="PANTHER" id="PTHR24050:SF28">
    <property type="entry name" value="UROMODULIN-LIKE"/>
    <property type="match status" value="1"/>
</dbReference>
<feature type="disulfide bond" evidence="15">
    <location>
        <begin position="1069"/>
        <end position="1079"/>
    </location>
</feature>
<evidence type="ECO:0000256" key="2">
    <source>
        <dbReference type="ARBA" id="ARBA00004498"/>
    </source>
</evidence>
<keyword evidence="7" id="KW-0812">Transmembrane</keyword>
<feature type="compositionally biased region" description="Polar residues" evidence="16">
    <location>
        <begin position="536"/>
        <end position="545"/>
    </location>
</feature>
<dbReference type="PROSITE" id="PS50026">
    <property type="entry name" value="EGF_3"/>
    <property type="match status" value="2"/>
</dbReference>
<organism evidence="18 19">
    <name type="scientific">Ridgeia piscesae</name>
    <name type="common">Tubeworm</name>
    <dbReference type="NCBI Taxonomy" id="27915"/>
    <lineage>
        <taxon>Eukaryota</taxon>
        <taxon>Metazoa</taxon>
        <taxon>Spiralia</taxon>
        <taxon>Lophotrochozoa</taxon>
        <taxon>Annelida</taxon>
        <taxon>Polychaeta</taxon>
        <taxon>Sedentaria</taxon>
        <taxon>Canalipalpata</taxon>
        <taxon>Sabellida</taxon>
        <taxon>Siboglinidae</taxon>
        <taxon>Ridgeia</taxon>
    </lineage>
</organism>
<keyword evidence="11" id="KW-0472">Membrane</keyword>
<feature type="disulfide bond" evidence="15">
    <location>
        <begin position="996"/>
        <end position="1006"/>
    </location>
</feature>
<dbReference type="PROSITE" id="PS00022">
    <property type="entry name" value="EGF_1"/>
    <property type="match status" value="3"/>
</dbReference>
<feature type="compositionally biased region" description="Pro residues" evidence="16">
    <location>
        <begin position="847"/>
        <end position="873"/>
    </location>
</feature>
<dbReference type="GO" id="GO:0006897">
    <property type="term" value="P:endocytosis"/>
    <property type="evidence" value="ECO:0007669"/>
    <property type="project" value="UniProtKB-KW"/>
</dbReference>
<evidence type="ECO:0000259" key="17">
    <source>
        <dbReference type="PROSITE" id="PS50026"/>
    </source>
</evidence>
<feature type="disulfide bond" evidence="15">
    <location>
        <begin position="1086"/>
        <end position="1095"/>
    </location>
</feature>
<evidence type="ECO:0000256" key="12">
    <source>
        <dbReference type="ARBA" id="ARBA00023157"/>
    </source>
</evidence>
<feature type="region of interest" description="Disordered" evidence="16">
    <location>
        <begin position="518"/>
        <end position="639"/>
    </location>
</feature>
<dbReference type="SUPFAM" id="SSF57196">
    <property type="entry name" value="EGF/Laminin"/>
    <property type="match status" value="2"/>
</dbReference>
<keyword evidence="4" id="KW-0964">Secreted</keyword>